<dbReference type="EMBL" id="LWAE01000007">
    <property type="protein sequence ID" value="KZL89903.1"/>
    <property type="molecule type" value="Genomic_DNA"/>
</dbReference>
<dbReference type="PATRIC" id="fig|1121326.3.peg.4979"/>
<evidence type="ECO:0000256" key="4">
    <source>
        <dbReference type="ARBA" id="ARBA00022777"/>
    </source>
</evidence>
<evidence type="ECO:0000259" key="6">
    <source>
        <dbReference type="Pfam" id="PF00294"/>
    </source>
</evidence>
<dbReference type="InterPro" id="IPR002173">
    <property type="entry name" value="Carboh/pur_kinase_PfkB_CS"/>
</dbReference>
<dbReference type="SUPFAM" id="SSF53613">
    <property type="entry name" value="Ribokinase-like"/>
    <property type="match status" value="1"/>
</dbReference>
<dbReference type="PANTHER" id="PTHR43085">
    <property type="entry name" value="HEXOKINASE FAMILY MEMBER"/>
    <property type="match status" value="1"/>
</dbReference>
<dbReference type="GO" id="GO:0005524">
    <property type="term" value="F:ATP binding"/>
    <property type="evidence" value="ECO:0007669"/>
    <property type="project" value="UniProtKB-KW"/>
</dbReference>
<keyword evidence="2 7" id="KW-0808">Transferase</keyword>
<proteinExistence type="inferred from homology"/>
<keyword evidence="8" id="KW-1185">Reference proteome</keyword>
<dbReference type="STRING" id="1121326.CLMAG_49170"/>
<dbReference type="InterPro" id="IPR050306">
    <property type="entry name" value="PfkB_Carbo_kinase"/>
</dbReference>
<dbReference type="GO" id="GO:0008673">
    <property type="term" value="F:2-dehydro-3-deoxygluconokinase activity"/>
    <property type="evidence" value="ECO:0007669"/>
    <property type="project" value="UniProtKB-EC"/>
</dbReference>
<dbReference type="PANTHER" id="PTHR43085:SF1">
    <property type="entry name" value="PSEUDOURIDINE KINASE-RELATED"/>
    <property type="match status" value="1"/>
</dbReference>
<dbReference type="CDD" id="cd01166">
    <property type="entry name" value="KdgK"/>
    <property type="match status" value="1"/>
</dbReference>
<dbReference type="PROSITE" id="PS00584">
    <property type="entry name" value="PFKB_KINASES_2"/>
    <property type="match status" value="1"/>
</dbReference>
<organism evidence="7 8">
    <name type="scientific">Clostridium magnum DSM 2767</name>
    <dbReference type="NCBI Taxonomy" id="1121326"/>
    <lineage>
        <taxon>Bacteria</taxon>
        <taxon>Bacillati</taxon>
        <taxon>Bacillota</taxon>
        <taxon>Clostridia</taxon>
        <taxon>Eubacteriales</taxon>
        <taxon>Clostridiaceae</taxon>
        <taxon>Clostridium</taxon>
    </lineage>
</organism>
<reference evidence="7 8" key="1">
    <citation type="submission" date="2016-04" db="EMBL/GenBank/DDBJ databases">
        <title>Genome sequence of Clostridium magnum DSM 2767.</title>
        <authorList>
            <person name="Poehlein A."/>
            <person name="Uhlig R."/>
            <person name="Fischer R."/>
            <person name="Bahl H."/>
            <person name="Daniel R."/>
        </authorList>
    </citation>
    <scope>NUCLEOTIDE SEQUENCE [LARGE SCALE GENOMIC DNA]</scope>
    <source>
        <strain evidence="7 8">DSM 2767</strain>
    </source>
</reference>
<evidence type="ECO:0000256" key="2">
    <source>
        <dbReference type="ARBA" id="ARBA00022679"/>
    </source>
</evidence>
<keyword evidence="4 7" id="KW-0418">Kinase</keyword>
<evidence type="ECO:0000256" key="3">
    <source>
        <dbReference type="ARBA" id="ARBA00022741"/>
    </source>
</evidence>
<gene>
    <name evidence="7" type="primary">kdgK_4</name>
    <name evidence="7" type="ORF">CLMAG_49170</name>
</gene>
<dbReference type="Proteomes" id="UP000076603">
    <property type="component" value="Unassembled WGS sequence"/>
</dbReference>
<sequence length="330" mass="35917">MHVNINKLKKMGEFMIKDVITFGEAMGMLIAEETGDLSEVKTFSKNMAGAETNVAIGLARLGLKVGWVGRLGNDTFGRYIIETLKKEQVDVSNVPLIQTHSTGFLLKSKTLKGDPDVEYFRKFSAGSTLSVEDYNTDYFASSKHMHVTGIPAALSASAREFSVYVMDEMKKQGKTISFDPNLRPSLWKSENEMVEVINSLAFKADFVFPGISEGKILTGYDKASDIADYYLNKGVKLVVIKVGKEGAYYKTKEEEGFVPGFKVEKVVDTVGAGDGFAVGVTSALLEGLTIKEAVRRGNAIGALAVMSPGDKDGLPSRDGLNKFLEEASMN</sequence>
<dbReference type="InterPro" id="IPR011611">
    <property type="entry name" value="PfkB_dom"/>
</dbReference>
<dbReference type="Gene3D" id="3.40.1190.20">
    <property type="match status" value="1"/>
</dbReference>
<evidence type="ECO:0000256" key="1">
    <source>
        <dbReference type="ARBA" id="ARBA00010688"/>
    </source>
</evidence>
<comment type="similarity">
    <text evidence="1">Belongs to the carbohydrate kinase PfkB family.</text>
</comment>
<dbReference type="Pfam" id="PF00294">
    <property type="entry name" value="PfkB"/>
    <property type="match status" value="1"/>
</dbReference>
<dbReference type="EC" id="2.7.1.45" evidence="7"/>
<evidence type="ECO:0000313" key="7">
    <source>
        <dbReference type="EMBL" id="KZL89903.1"/>
    </source>
</evidence>
<name>A0A162RHC5_9CLOT</name>
<dbReference type="InterPro" id="IPR029056">
    <property type="entry name" value="Ribokinase-like"/>
</dbReference>
<evidence type="ECO:0000313" key="8">
    <source>
        <dbReference type="Proteomes" id="UP000076603"/>
    </source>
</evidence>
<keyword evidence="3" id="KW-0547">Nucleotide-binding</keyword>
<keyword evidence="5" id="KW-0067">ATP-binding</keyword>
<evidence type="ECO:0000256" key="5">
    <source>
        <dbReference type="ARBA" id="ARBA00022840"/>
    </source>
</evidence>
<comment type="caution">
    <text evidence="7">The sequence shown here is derived from an EMBL/GenBank/DDBJ whole genome shotgun (WGS) entry which is preliminary data.</text>
</comment>
<feature type="domain" description="Carbohydrate kinase PfkB" evidence="6">
    <location>
        <begin position="18"/>
        <end position="316"/>
    </location>
</feature>
<protein>
    <submittedName>
        <fullName evidence="7">2-dehydro-3-deoxygluconokinase</fullName>
        <ecNumber evidence="7">2.7.1.45</ecNumber>
    </submittedName>
</protein>
<accession>A0A162RHC5</accession>
<dbReference type="AlphaFoldDB" id="A0A162RHC5"/>